<gene>
    <name evidence="3" type="ORF">LCGC14_1958910</name>
</gene>
<dbReference type="EMBL" id="LAZR01021523">
    <property type="protein sequence ID" value="KKL85021.1"/>
    <property type="molecule type" value="Genomic_DNA"/>
</dbReference>
<dbReference type="PANTHER" id="PTHR43318">
    <property type="entry name" value="UDP-N-ACETYLGLUCOSAMINE 4,6-DEHYDRATASE"/>
    <property type="match status" value="1"/>
</dbReference>
<comment type="caution">
    <text evidence="3">The sequence shown here is derived from an EMBL/GenBank/DDBJ whole genome shotgun (WGS) entry which is preliminary data.</text>
</comment>
<dbReference type="Gene3D" id="3.40.50.720">
    <property type="entry name" value="NAD(P)-binding Rossmann-like Domain"/>
    <property type="match status" value="1"/>
</dbReference>
<dbReference type="SUPFAM" id="SSF51735">
    <property type="entry name" value="NAD(P)-binding Rossmann-fold domains"/>
    <property type="match status" value="1"/>
</dbReference>
<dbReference type="Pfam" id="PF02719">
    <property type="entry name" value="Polysacc_synt_2"/>
    <property type="match status" value="1"/>
</dbReference>
<protein>
    <recommendedName>
        <fullName evidence="2">Polysaccharide biosynthesis protein CapD-like domain-containing protein</fullName>
    </recommendedName>
</protein>
<dbReference type="InterPro" id="IPR036291">
    <property type="entry name" value="NAD(P)-bd_dom_sf"/>
</dbReference>
<evidence type="ECO:0000313" key="3">
    <source>
        <dbReference type="EMBL" id="KKL85021.1"/>
    </source>
</evidence>
<proteinExistence type="inferred from homology"/>
<organism evidence="3">
    <name type="scientific">marine sediment metagenome</name>
    <dbReference type="NCBI Taxonomy" id="412755"/>
    <lineage>
        <taxon>unclassified sequences</taxon>
        <taxon>metagenomes</taxon>
        <taxon>ecological metagenomes</taxon>
    </lineage>
</organism>
<reference evidence="3" key="1">
    <citation type="journal article" date="2015" name="Nature">
        <title>Complex archaea that bridge the gap between prokaryotes and eukaryotes.</title>
        <authorList>
            <person name="Spang A."/>
            <person name="Saw J.H."/>
            <person name="Jorgensen S.L."/>
            <person name="Zaremba-Niedzwiedzka K."/>
            <person name="Martijn J."/>
            <person name="Lind A.E."/>
            <person name="van Eijk R."/>
            <person name="Schleper C."/>
            <person name="Guy L."/>
            <person name="Ettema T.J."/>
        </authorList>
    </citation>
    <scope>NUCLEOTIDE SEQUENCE</scope>
</reference>
<dbReference type="InterPro" id="IPR003869">
    <property type="entry name" value="Polysac_CapD-like"/>
</dbReference>
<dbReference type="PANTHER" id="PTHR43318:SF2">
    <property type="entry name" value="UDP-N-ACETYLGLUCOSAMINE 4,6-DEHYDRATASE (INVERTING)"/>
    <property type="match status" value="1"/>
</dbReference>
<comment type="similarity">
    <text evidence="1">Belongs to the polysaccharide synthase family.</text>
</comment>
<feature type="domain" description="Polysaccharide biosynthesis protein CapD-like" evidence="2">
    <location>
        <begin position="9"/>
        <end position="278"/>
    </location>
</feature>
<dbReference type="AlphaFoldDB" id="A0A0F9G3H8"/>
<evidence type="ECO:0000259" key="2">
    <source>
        <dbReference type="Pfam" id="PF02719"/>
    </source>
</evidence>
<accession>A0A0F9G3H8</accession>
<evidence type="ECO:0000256" key="1">
    <source>
        <dbReference type="ARBA" id="ARBA00007430"/>
    </source>
</evidence>
<name>A0A0F9G3H8_9ZZZZ</name>
<sequence>MIRNADEKVLITGGAGFIGRHLTRRLLDRGCEYIRIFSRDEHKHEVMDQEFDHDKRIHYILGSVRDLPTLERAMRGVDICVHASALKIIPRLEYSPWEAVSTNVYGAYNVIQAAISEGVKKVVGISSDKAVNPINVYGNTKALAERLFVRANVYTQKKTLFSMVRYGNVVNSTNSLVPCFMKQRETRILTITDNNMTRFLMMAEDAMDTIEFALANMVGGEVFVRKSPSAYITDIAKAICPECEIKIIGIRPGEKLHEALLSPYERQFTVDKDRYFIILPDPPITTNYKWAYPKPVIGQEYSSLNNPHLLGPPGVRKLLGVF</sequence>
<dbReference type="InterPro" id="IPR051203">
    <property type="entry name" value="Polysaccharide_Synthase-Rel"/>
</dbReference>